<name>A0A7M5X208_9CNID</name>
<dbReference type="GeneID" id="136820296"/>
<feature type="transmembrane region" description="Helical" evidence="1">
    <location>
        <begin position="1616"/>
        <end position="1637"/>
    </location>
</feature>
<dbReference type="RefSeq" id="XP_066932589.1">
    <property type="nucleotide sequence ID" value="XM_067076488.1"/>
</dbReference>
<accession>A0A7M5X208</accession>
<keyword evidence="3" id="KW-1185">Reference proteome</keyword>
<dbReference type="OrthoDB" id="5990151at2759"/>
<keyword evidence="1" id="KW-0472">Membrane</keyword>
<protein>
    <submittedName>
        <fullName evidence="2">Uncharacterized protein</fullName>
    </submittedName>
</protein>
<keyword evidence="1" id="KW-0812">Transmembrane</keyword>
<dbReference type="Proteomes" id="UP000594262">
    <property type="component" value="Unplaced"/>
</dbReference>
<sequence>MEEGSKVQEKVDVSLQWLDFIHAFKDVQYNYTHKKQDRDWFRLNSIDIFLLGCETLVDNEQRKSKLNNIIISMVNLQPLLLEKPSMLEDVTICLFDLIQFESHVNSKTANFKRLSTLISGIIGTSRDRLQLLIHPLVYRLLKNNQEFVQLECIAKWLKEVGQSLTKGFPSKSSPDPALVEVNYLRYLFQRLHSNESQILKYDWVEELLTSNVSAESLKYLFRLIDTIVIFHEKIDEESSETPELDDDFLFAYGEWLLALVKDSVDDDSSFEWLLKFLYMDLTSRIRKVESMEGFLDLENTKMVIEILFDYAKVFEDGMKSKVLQEIFNFLCSGLETNVERNILLSVHLPNITAMGFGFKDGELTCLLLQYGALSFSSKHQKNLLKSSLSFIKSVHSLFETEDKIRKENDLIKTRMESISVVLQSCDQIIMNVLSKDKGQYLEAPRLTEVTEDEKLTSNVESLSTKITTDSTAITSSLVNSNSSSITHESSADTLNSTREMYSDSKDYLTLLKLLVNLACIMIKRGENINYCFASILPKLFYRSDFPVIPAHLPLKYFPRSVTRSTTLPWKVPKHMLALDTLRLCVLCYDRQLGGSNMVFQICSVMIPKLIRNLDRTGLKDDVKFSILKEFIVFCKERMETSQQPNISTLVTHGLDLVSMLMPDEKAEKKTLKQFLISVSQSVEKLSGSSSLLLLKTSCELLMQHLPSESQQIKSFFLFLVKRCNRNDIRNVFLMSRDWLAQQPLAHIRQLMYSYCDKKINAKALQTLSEVMTTLISVENLLKTAYPQLKDHISLLPIVSDFDHSNTKTRNQALKKILRISLYQSLVPEKLEKCLGVDSSSVFCLMDDLECEFPGEIARDDGTMSWLQMCTRRINQMQIPRYIKLQELLNDLMKKFISKDLTVSLDKIEISYESDQDLKELLNQRHQIFQDHIDNLPWNVEKRNNLIEKYEYHNSFWDTENHHELEVSTDGELNLEENLRQSLLSCYTEYVEILNSLDIASIVVDGETVKCSDIFSDELSLVNLKGRRSIVVKTIDKQINGMRRNLLDKKFALQMQEEKIEEDLKTMASKPKTKQLFQIQLQTSFFDCSKCCGANIIGCYSPAGGEHCERPLEIGFRNDSGFISIYHKDVEIENCEFLLTNQGLLLYKAYSSGHPYDTSEIWIEFFLEIIERKELLPAIILPYHFPNKASWERLRHFVSPNIVGSFISCDYDYSTEWRTYYDSRPETFGNGKDIYLTKGFMNRERKASFSFQRQISINTDKDLGGILSERIMSKLVNDKELQAFRFLGKQFVLLLNHLLECGGWEIGLLSDQFHFDRWKERNSSTNFTSKDDVINALNHFLLVTVKEYISSLDFEKMLFLQKRQFHQLRSMLMKNSKTVKLIFDEVPSYLFKMNTAIQSHLSYVRMDSLSDAMQDEVMYWIFENEDRVWRFRGGRDFETISQFLSFLPRHSGEKRCFPGVLIYLHQDNPLLNTDTIQISNIVGYAIGEYVAENDDEDEKENVNQKVIDEDVYEIVTAWIHPNYRGLALSTEVYLQIFRNTTSNYVIFDLLRHRIEHVIKSSKVLKMLAKGLTNCFTVEKSYEVNTANGLERFEKVTVSRYPVALVLQMSDFWVANKLFALSIFVLLISFLFYLILSILY</sequence>
<keyword evidence="1" id="KW-1133">Transmembrane helix</keyword>
<organism evidence="2 3">
    <name type="scientific">Clytia hemisphaerica</name>
    <dbReference type="NCBI Taxonomy" id="252671"/>
    <lineage>
        <taxon>Eukaryota</taxon>
        <taxon>Metazoa</taxon>
        <taxon>Cnidaria</taxon>
        <taxon>Hydrozoa</taxon>
        <taxon>Hydroidolina</taxon>
        <taxon>Leptothecata</taxon>
        <taxon>Obeliida</taxon>
        <taxon>Clytiidae</taxon>
        <taxon>Clytia</taxon>
    </lineage>
</organism>
<proteinExistence type="predicted"/>
<evidence type="ECO:0000256" key="1">
    <source>
        <dbReference type="SAM" id="Phobius"/>
    </source>
</evidence>
<evidence type="ECO:0000313" key="3">
    <source>
        <dbReference type="Proteomes" id="UP000594262"/>
    </source>
</evidence>
<reference evidence="2" key="1">
    <citation type="submission" date="2021-01" db="UniProtKB">
        <authorList>
            <consortium name="EnsemblMetazoa"/>
        </authorList>
    </citation>
    <scope>IDENTIFICATION</scope>
</reference>
<evidence type="ECO:0000313" key="2">
    <source>
        <dbReference type="EnsemblMetazoa" id="CLYHEMP016298.1"/>
    </source>
</evidence>
<dbReference type="EnsemblMetazoa" id="CLYHEMT016298.1">
    <property type="protein sequence ID" value="CLYHEMP016298.1"/>
    <property type="gene ID" value="CLYHEMG016298"/>
</dbReference>